<feature type="compositionally biased region" description="Acidic residues" evidence="1">
    <location>
        <begin position="178"/>
        <end position="188"/>
    </location>
</feature>
<feature type="compositionally biased region" description="Acidic residues" evidence="1">
    <location>
        <begin position="203"/>
        <end position="229"/>
    </location>
</feature>
<proteinExistence type="predicted"/>
<protein>
    <submittedName>
        <fullName evidence="2">Uncharacterized protein</fullName>
    </submittedName>
</protein>
<feature type="compositionally biased region" description="Low complexity" evidence="1">
    <location>
        <begin position="115"/>
        <end position="138"/>
    </location>
</feature>
<evidence type="ECO:0000313" key="3">
    <source>
        <dbReference type="Proteomes" id="UP000828390"/>
    </source>
</evidence>
<gene>
    <name evidence="2" type="ORF">DPMN_060865</name>
</gene>
<dbReference type="Proteomes" id="UP000828390">
    <property type="component" value="Unassembled WGS sequence"/>
</dbReference>
<name>A0A9D4HGI6_DREPO</name>
<feature type="compositionally biased region" description="Basic and acidic residues" evidence="1">
    <location>
        <begin position="141"/>
        <end position="151"/>
    </location>
</feature>
<keyword evidence="3" id="KW-1185">Reference proteome</keyword>
<comment type="caution">
    <text evidence="2">The sequence shown here is derived from an EMBL/GenBank/DDBJ whole genome shotgun (WGS) entry which is preliminary data.</text>
</comment>
<accession>A0A9D4HGI6</accession>
<dbReference type="AlphaFoldDB" id="A0A9D4HGI6"/>
<evidence type="ECO:0000313" key="2">
    <source>
        <dbReference type="EMBL" id="KAH3718067.1"/>
    </source>
</evidence>
<evidence type="ECO:0000256" key="1">
    <source>
        <dbReference type="SAM" id="MobiDB-lite"/>
    </source>
</evidence>
<sequence length="247" mass="26116">MDSSLSSIPLTQEVGSENSSKAVAYVKPVSSLPRPGSAVKSGTPDSQMPVRNLNYTPTKPYHEVANPKPVISATTKTQQTSETIITVKAEPPKGVTYMVPSVINKPNKANKAALSQSSGSNSSKLSSDSSSSGTMYYSKKSKADIMIHEQRPPAIGAPSKLLRGAEKGSATNFTSGSELDEAADDESEIPSGERMPGDGEASLLEDENEEEDFPEDCEDDIVDNLDDDFVGGSDAVACHAPQPRHNA</sequence>
<dbReference type="EMBL" id="JAIWYP010000013">
    <property type="protein sequence ID" value="KAH3718067.1"/>
    <property type="molecule type" value="Genomic_DNA"/>
</dbReference>
<organism evidence="2 3">
    <name type="scientific">Dreissena polymorpha</name>
    <name type="common">Zebra mussel</name>
    <name type="synonym">Mytilus polymorpha</name>
    <dbReference type="NCBI Taxonomy" id="45954"/>
    <lineage>
        <taxon>Eukaryota</taxon>
        <taxon>Metazoa</taxon>
        <taxon>Spiralia</taxon>
        <taxon>Lophotrochozoa</taxon>
        <taxon>Mollusca</taxon>
        <taxon>Bivalvia</taxon>
        <taxon>Autobranchia</taxon>
        <taxon>Heteroconchia</taxon>
        <taxon>Euheterodonta</taxon>
        <taxon>Imparidentia</taxon>
        <taxon>Neoheterodontei</taxon>
        <taxon>Myida</taxon>
        <taxon>Dreissenoidea</taxon>
        <taxon>Dreissenidae</taxon>
        <taxon>Dreissena</taxon>
    </lineage>
</organism>
<feature type="region of interest" description="Disordered" evidence="1">
    <location>
        <begin position="108"/>
        <end position="247"/>
    </location>
</feature>
<reference evidence="2" key="1">
    <citation type="journal article" date="2019" name="bioRxiv">
        <title>The Genome of the Zebra Mussel, Dreissena polymorpha: A Resource for Invasive Species Research.</title>
        <authorList>
            <person name="McCartney M.A."/>
            <person name="Auch B."/>
            <person name="Kono T."/>
            <person name="Mallez S."/>
            <person name="Zhang Y."/>
            <person name="Obille A."/>
            <person name="Becker A."/>
            <person name="Abrahante J.E."/>
            <person name="Garbe J."/>
            <person name="Badalamenti J.P."/>
            <person name="Herman A."/>
            <person name="Mangelson H."/>
            <person name="Liachko I."/>
            <person name="Sullivan S."/>
            <person name="Sone E.D."/>
            <person name="Koren S."/>
            <person name="Silverstein K.A.T."/>
            <person name="Beckman K.B."/>
            <person name="Gohl D.M."/>
        </authorList>
    </citation>
    <scope>NUCLEOTIDE SEQUENCE</scope>
    <source>
        <strain evidence="2">Duluth1</strain>
        <tissue evidence="2">Whole animal</tissue>
    </source>
</reference>
<reference evidence="2" key="2">
    <citation type="submission" date="2020-11" db="EMBL/GenBank/DDBJ databases">
        <authorList>
            <person name="McCartney M.A."/>
            <person name="Auch B."/>
            <person name="Kono T."/>
            <person name="Mallez S."/>
            <person name="Becker A."/>
            <person name="Gohl D.M."/>
            <person name="Silverstein K.A.T."/>
            <person name="Koren S."/>
            <person name="Bechman K.B."/>
            <person name="Herman A."/>
            <person name="Abrahante J.E."/>
            <person name="Garbe J."/>
        </authorList>
    </citation>
    <scope>NUCLEOTIDE SEQUENCE</scope>
    <source>
        <strain evidence="2">Duluth1</strain>
        <tissue evidence="2">Whole animal</tissue>
    </source>
</reference>
<feature type="region of interest" description="Disordered" evidence="1">
    <location>
        <begin position="30"/>
        <end position="80"/>
    </location>
</feature>